<dbReference type="Proteomes" id="UP001465668">
    <property type="component" value="Unassembled WGS sequence"/>
</dbReference>
<dbReference type="Pfam" id="PF01920">
    <property type="entry name" value="Prefoldin_2"/>
    <property type="match status" value="1"/>
</dbReference>
<name>A0ABR2Y3T7_9PEZI</name>
<gene>
    <name evidence="3" type="ORF">SCAR479_01929</name>
</gene>
<dbReference type="SUPFAM" id="SSF46579">
    <property type="entry name" value="Prefoldin"/>
    <property type="match status" value="1"/>
</dbReference>
<protein>
    <submittedName>
        <fullName evidence="3">Prefoldin subunit 1</fullName>
    </submittedName>
</protein>
<keyword evidence="4" id="KW-1185">Reference proteome</keyword>
<sequence length="123" mass="13574">MSISNEALQKLVREIETQAIMAQQQISLVRTQQASKQRELRMAQLTRTEVSSLPTDTGVYEGVGKMFVALPMSGLQGKLDTQIKEAQKEVEGLGKKLQSLELTQKNSKEHIDRMLRGGGMGAS</sequence>
<proteinExistence type="inferred from homology"/>
<comment type="caution">
    <text evidence="3">The sequence shown here is derived from an EMBL/GenBank/DDBJ whole genome shotgun (WGS) entry which is preliminary data.</text>
</comment>
<dbReference type="InterPro" id="IPR009053">
    <property type="entry name" value="Prefoldin"/>
</dbReference>
<dbReference type="EMBL" id="JARVKM010000005">
    <property type="protein sequence ID" value="KAK9780743.1"/>
    <property type="molecule type" value="Genomic_DNA"/>
</dbReference>
<dbReference type="PANTHER" id="PTHR20903">
    <property type="entry name" value="PREFOLDIN SUBUNIT 1-RELATED"/>
    <property type="match status" value="1"/>
</dbReference>
<dbReference type="InterPro" id="IPR002777">
    <property type="entry name" value="PFD_beta-like"/>
</dbReference>
<keyword evidence="2" id="KW-0143">Chaperone</keyword>
<comment type="similarity">
    <text evidence="1">Belongs to the prefoldin subunit beta family.</text>
</comment>
<evidence type="ECO:0000313" key="4">
    <source>
        <dbReference type="Proteomes" id="UP001465668"/>
    </source>
</evidence>
<evidence type="ECO:0000256" key="2">
    <source>
        <dbReference type="ARBA" id="ARBA00023186"/>
    </source>
</evidence>
<dbReference type="CDD" id="cd23164">
    <property type="entry name" value="Prefoldin_1"/>
    <property type="match status" value="1"/>
</dbReference>
<organism evidence="3 4">
    <name type="scientific">Seiridium cardinale</name>
    <dbReference type="NCBI Taxonomy" id="138064"/>
    <lineage>
        <taxon>Eukaryota</taxon>
        <taxon>Fungi</taxon>
        <taxon>Dikarya</taxon>
        <taxon>Ascomycota</taxon>
        <taxon>Pezizomycotina</taxon>
        <taxon>Sordariomycetes</taxon>
        <taxon>Xylariomycetidae</taxon>
        <taxon>Amphisphaeriales</taxon>
        <taxon>Sporocadaceae</taxon>
        <taxon>Seiridium</taxon>
    </lineage>
</organism>
<evidence type="ECO:0000256" key="1">
    <source>
        <dbReference type="ARBA" id="ARBA00008045"/>
    </source>
</evidence>
<dbReference type="PANTHER" id="PTHR20903:SF0">
    <property type="entry name" value="PREFOLDIN SUBUNIT 1"/>
    <property type="match status" value="1"/>
</dbReference>
<dbReference type="Gene3D" id="1.10.287.370">
    <property type="match status" value="1"/>
</dbReference>
<reference evidence="3 4" key="1">
    <citation type="submission" date="2024-02" db="EMBL/GenBank/DDBJ databases">
        <title>First draft genome assembly of two strains of Seiridium cardinale.</title>
        <authorList>
            <person name="Emiliani G."/>
            <person name="Scali E."/>
        </authorList>
    </citation>
    <scope>NUCLEOTIDE SEQUENCE [LARGE SCALE GENOMIC DNA]</scope>
    <source>
        <strain evidence="3 4">BM-138-000479</strain>
    </source>
</reference>
<evidence type="ECO:0000313" key="3">
    <source>
        <dbReference type="EMBL" id="KAK9780743.1"/>
    </source>
</evidence>
<accession>A0ABR2Y3T7</accession>